<sequence>VMESWFEKPTEIEMANGITITE</sequence>
<dbReference type="EMBL" id="LAZR01019053">
    <property type="protein sequence ID" value="KKL93959.1"/>
    <property type="molecule type" value="Genomic_DNA"/>
</dbReference>
<evidence type="ECO:0000313" key="1">
    <source>
        <dbReference type="EMBL" id="KKL93959.1"/>
    </source>
</evidence>
<proteinExistence type="predicted"/>
<gene>
    <name evidence="1" type="ORF">LCGC14_1869500</name>
</gene>
<protein>
    <submittedName>
        <fullName evidence="1">Uncharacterized protein</fullName>
    </submittedName>
</protein>
<accession>A0A0F9G5B8</accession>
<name>A0A0F9G5B8_9ZZZZ</name>
<feature type="non-terminal residue" evidence="1">
    <location>
        <position position="1"/>
    </location>
</feature>
<dbReference type="AlphaFoldDB" id="A0A0F9G5B8"/>
<comment type="caution">
    <text evidence="1">The sequence shown here is derived from an EMBL/GenBank/DDBJ whole genome shotgun (WGS) entry which is preliminary data.</text>
</comment>
<organism evidence="1">
    <name type="scientific">marine sediment metagenome</name>
    <dbReference type="NCBI Taxonomy" id="412755"/>
    <lineage>
        <taxon>unclassified sequences</taxon>
        <taxon>metagenomes</taxon>
        <taxon>ecological metagenomes</taxon>
    </lineage>
</organism>
<reference evidence="1" key="1">
    <citation type="journal article" date="2015" name="Nature">
        <title>Complex archaea that bridge the gap between prokaryotes and eukaryotes.</title>
        <authorList>
            <person name="Spang A."/>
            <person name="Saw J.H."/>
            <person name="Jorgensen S.L."/>
            <person name="Zaremba-Niedzwiedzka K."/>
            <person name="Martijn J."/>
            <person name="Lind A.E."/>
            <person name="van Eijk R."/>
            <person name="Schleper C."/>
            <person name="Guy L."/>
            <person name="Ettema T.J."/>
        </authorList>
    </citation>
    <scope>NUCLEOTIDE SEQUENCE</scope>
</reference>